<feature type="compositionally biased region" description="Polar residues" evidence="1">
    <location>
        <begin position="1673"/>
        <end position="1691"/>
    </location>
</feature>
<evidence type="ECO:0000313" key="3">
    <source>
        <dbReference type="EMBL" id="RYC69278.1"/>
    </source>
</evidence>
<dbReference type="Pfam" id="PF01345">
    <property type="entry name" value="DUF11"/>
    <property type="match status" value="2"/>
</dbReference>
<dbReference type="Gene3D" id="2.130.10.10">
    <property type="entry name" value="YVTN repeat-like/Quinoprotein amine dehydrogenase"/>
    <property type="match status" value="2"/>
</dbReference>
<dbReference type="Gene3D" id="2.60.40.10">
    <property type="entry name" value="Immunoglobulins"/>
    <property type="match status" value="3"/>
</dbReference>
<dbReference type="EMBL" id="SBLB01000004">
    <property type="protein sequence ID" value="RYC69278.1"/>
    <property type="molecule type" value="Genomic_DNA"/>
</dbReference>
<dbReference type="InterPro" id="IPR047589">
    <property type="entry name" value="DUF11_rpt"/>
</dbReference>
<evidence type="ECO:0000259" key="2">
    <source>
        <dbReference type="Pfam" id="PF01345"/>
    </source>
</evidence>
<comment type="caution">
    <text evidence="3">The sequence shown here is derived from an EMBL/GenBank/DDBJ whole genome shotgun (WGS) entry which is preliminary data.</text>
</comment>
<dbReference type="PANTHER" id="PTHR34819:SF3">
    <property type="entry name" value="CELL SURFACE PROTEIN"/>
    <property type="match status" value="1"/>
</dbReference>
<keyword evidence="4" id="KW-1185">Reference proteome</keyword>
<protein>
    <submittedName>
        <fullName evidence="3">DUF11 domain-containing protein</fullName>
    </submittedName>
</protein>
<feature type="domain" description="DUF11" evidence="2">
    <location>
        <begin position="1424"/>
        <end position="1535"/>
    </location>
</feature>
<dbReference type="PANTHER" id="PTHR34819">
    <property type="entry name" value="LARGE CYSTEINE-RICH PERIPLASMIC PROTEIN OMCB"/>
    <property type="match status" value="1"/>
</dbReference>
<dbReference type="Proteomes" id="UP000290407">
    <property type="component" value="Unassembled WGS sequence"/>
</dbReference>
<reference evidence="3 4" key="1">
    <citation type="submission" date="2019-01" db="EMBL/GenBank/DDBJ databases">
        <title>Spirosoma flava sp. nov., a propanil-degrading bacterium isolated from herbicide-contaminated soil.</title>
        <authorList>
            <person name="Zhang L."/>
            <person name="Jiang J.-D."/>
        </authorList>
    </citation>
    <scope>NUCLEOTIDE SEQUENCE [LARGE SCALE GENOMIC DNA]</scope>
    <source>
        <strain evidence="3 4">TY50</strain>
    </source>
</reference>
<dbReference type="InterPro" id="IPR015943">
    <property type="entry name" value="WD40/YVTN_repeat-like_dom_sf"/>
</dbReference>
<dbReference type="InterPro" id="IPR013783">
    <property type="entry name" value="Ig-like_fold"/>
</dbReference>
<dbReference type="SUPFAM" id="SSF110296">
    <property type="entry name" value="Oligoxyloglucan reducing end-specific cellobiohydrolase"/>
    <property type="match status" value="1"/>
</dbReference>
<feature type="domain" description="DUF11" evidence="2">
    <location>
        <begin position="1583"/>
        <end position="1689"/>
    </location>
</feature>
<dbReference type="InterPro" id="IPR051172">
    <property type="entry name" value="Chlamydia_OmcB"/>
</dbReference>
<feature type="region of interest" description="Disordered" evidence="1">
    <location>
        <begin position="1517"/>
        <end position="1584"/>
    </location>
</feature>
<proteinExistence type="predicted"/>
<feature type="compositionally biased region" description="Polar residues" evidence="1">
    <location>
        <begin position="1517"/>
        <end position="1534"/>
    </location>
</feature>
<feature type="region of interest" description="Disordered" evidence="1">
    <location>
        <begin position="1673"/>
        <end position="1705"/>
    </location>
</feature>
<name>A0A4V1RW74_9BACT</name>
<feature type="compositionally biased region" description="Polar residues" evidence="1">
    <location>
        <begin position="1560"/>
        <end position="1577"/>
    </location>
</feature>
<dbReference type="InterPro" id="IPR001434">
    <property type="entry name" value="OmcB-like_DUF11"/>
</dbReference>
<dbReference type="SUPFAM" id="SSF50978">
    <property type="entry name" value="WD40 repeat-like"/>
    <property type="match status" value="1"/>
</dbReference>
<evidence type="ECO:0000256" key="1">
    <source>
        <dbReference type="SAM" id="MobiDB-lite"/>
    </source>
</evidence>
<dbReference type="InterPro" id="IPR036322">
    <property type="entry name" value="WD40_repeat_dom_sf"/>
</dbReference>
<gene>
    <name evidence="3" type="ORF">EQG79_15430</name>
</gene>
<organism evidence="3 4">
    <name type="scientific">Spirosoma sordidisoli</name>
    <dbReference type="NCBI Taxonomy" id="2502893"/>
    <lineage>
        <taxon>Bacteria</taxon>
        <taxon>Pseudomonadati</taxon>
        <taxon>Bacteroidota</taxon>
        <taxon>Cytophagia</taxon>
        <taxon>Cytophagales</taxon>
        <taxon>Cytophagaceae</taxon>
        <taxon>Spirosoma</taxon>
    </lineage>
</organism>
<sequence>MAEEERLRTLDPALGRVPFERLDEARRLLNRQQLSGGISTQAAIPGITWQERGPSNAGGRTRALLFDPNDLARKKVWAASPAGGLWYTNDITDSNAGWIPVSDNWENTVVTALAADPSNPQIMYAGTGDGYSGINGGGIWKTTNGGTTWTRLSSTIPGGDYPSISRSFTFIQRLVVSASGQVFAATNYGLVRSTDGGASWAFVLAPNQGIGAGSNTGNYYNDLVTDLELASDGILYAAFNPSRVFRSTTTAGTGWIEITPPNTSGERTELALAPTTSGNSQVVYAVSRAYNSLNYYQDVKWFKKSSNGGASWTDLVIPTLSGGNHFTNGDGWRQLSLTIHPTDPNTIYAGGYDWFRSVDGGTTWSSRLTNQYTGQQGLWFQPGGIGAVFADDKGIRWSSNWGDNALTNPTFLDRNSGYRAGEVSSVSMRAAPGGSFLLGGTTGSGYFQVTAPGLATGSYFWSIQYPGAAFIDDNEPSVYVIQAYSNFYLYNSSDGSLTLLTSLSNYSTLNPSDYDSQANILYTATYANSLSSIRRVTGVGTTPVGTTFSLPGLTNYVSALKLGRNRDALFVSNYYGKLVKVTNLDQATPTVVAIDNGALPPNAVISCIDVGADDNELLVTLSSYGVQSVWYTQDGGATWTGKDQTNFGLPDVPVRTALFNPQNRKQVLLGTDAGIWSTSDITLTNPGWTYSGSGMGPFRINQIRYRASDGRVLAATQGRGVWQTDALAIPYTPSTITLTGVSNTTLCAGNVVNVSYTTTGPALPTGATVEVWVSDASGSFANQRKIGSGTSSPVSVTLPTGYNALPFGTGYRLQLMAPVAEVTSNPSTSLAIGDLAGAVATDRRGTLRSYSISGEVCTGSRATLSLFPRNGNYSPTGAERYQWLLNGSAITGATSQTVSAQQAGSYSATIWQAGCTVQSGSYQLSTSTNPSVNIESLVGEEPQCASQPQSLSSAYVGETAAYQWTRNGIDVAGATASALTVSETGQYSFRMTDGVCSATASPQNLNFGQSLYARLVSYVPGDSVLCSSGYSIYLIIDQLADYQLEKGGYSVQWYRDNVALNGATQAYYFASQPGTYWIQLTQGSCTTRSNAFVVRQGTLAKPTIWNSSNETLCPGESRYMYISMYYGGGSYQWQKDGVDIPGATSSGYTAQTSGTYTIRVTRGSCQVTSDPVSLTFTNAIRPTAYSYRENSKACSNLTVYTDFRSSLSGTTYQWFKDGVTMPGETNSSVQANQSGIYSVRVTNGVCTGLSKGLFVQIGGAAKPTINMQPASGQVCAGNAVSMVTNLGSFAPQWKRNGVVVATGYQYFATQSGLYSVVLPDGDCSAESDPVEVRIGEPTAATLTGGALISSGQTTQLPITFSGPAPWSVTLTNGQSASAVYQNPYLMPVSPTSTTTYSLSALTNACSTGAVAGAATVTVGTGSADVALQMQVSNRVPKVDEIVSYTLILTNAGPQESAGVQVRSVLPAGLVFVDSPSPGISAANGVVTAEVGTVPVGGNRSFLFRTRATLPGVFATSAQITATQTPDPDSQPNSGTGDGQDDAVTTDLRTVGASGPLVVSANPNQQPLPRVATSQPATDPTKADLSLSSQISTLTPQPGEVVSLSLTVSNRGGASANSIVVQTQLPAGWVVTGSSGWTANGQLLRGYVNKLAAGQSATLLLAVRVNSSATLQTQIQEVTETDPDSTPGNGYTNGEDDTSSLTLRVR</sequence>
<evidence type="ECO:0000313" key="4">
    <source>
        <dbReference type="Proteomes" id="UP000290407"/>
    </source>
</evidence>
<accession>A0A4V1RW74</accession>
<dbReference type="NCBIfam" id="TIGR01451">
    <property type="entry name" value="B_ant_repeat"/>
    <property type="match status" value="1"/>
</dbReference>